<comment type="caution">
    <text evidence="1">The sequence shown here is derived from an EMBL/GenBank/DDBJ whole genome shotgun (WGS) entry which is preliminary data.</text>
</comment>
<protein>
    <submittedName>
        <fullName evidence="1">Uncharacterized protein</fullName>
    </submittedName>
</protein>
<evidence type="ECO:0000313" key="2">
    <source>
        <dbReference type="Proteomes" id="UP000265520"/>
    </source>
</evidence>
<dbReference type="Proteomes" id="UP000265520">
    <property type="component" value="Unassembled WGS sequence"/>
</dbReference>
<dbReference type="EMBL" id="LXQA010538234">
    <property type="protein sequence ID" value="MCI57960.1"/>
    <property type="molecule type" value="Genomic_DNA"/>
</dbReference>
<sequence length="69" mass="8000">MGRGLNPGHHTYSPYKGGISNHYATVIRKFVRRIREATDGFELRQSSNKSKLRATQHKLRVMHPVKVRE</sequence>
<dbReference type="AlphaFoldDB" id="A0A392TCL3"/>
<accession>A0A392TCL3</accession>
<organism evidence="1 2">
    <name type="scientific">Trifolium medium</name>
    <dbReference type="NCBI Taxonomy" id="97028"/>
    <lineage>
        <taxon>Eukaryota</taxon>
        <taxon>Viridiplantae</taxon>
        <taxon>Streptophyta</taxon>
        <taxon>Embryophyta</taxon>
        <taxon>Tracheophyta</taxon>
        <taxon>Spermatophyta</taxon>
        <taxon>Magnoliopsida</taxon>
        <taxon>eudicotyledons</taxon>
        <taxon>Gunneridae</taxon>
        <taxon>Pentapetalae</taxon>
        <taxon>rosids</taxon>
        <taxon>fabids</taxon>
        <taxon>Fabales</taxon>
        <taxon>Fabaceae</taxon>
        <taxon>Papilionoideae</taxon>
        <taxon>50 kb inversion clade</taxon>
        <taxon>NPAAA clade</taxon>
        <taxon>Hologalegina</taxon>
        <taxon>IRL clade</taxon>
        <taxon>Trifolieae</taxon>
        <taxon>Trifolium</taxon>
    </lineage>
</organism>
<evidence type="ECO:0000313" key="1">
    <source>
        <dbReference type="EMBL" id="MCI57960.1"/>
    </source>
</evidence>
<proteinExistence type="predicted"/>
<feature type="non-terminal residue" evidence="1">
    <location>
        <position position="69"/>
    </location>
</feature>
<keyword evidence="2" id="KW-1185">Reference proteome</keyword>
<reference evidence="1 2" key="1">
    <citation type="journal article" date="2018" name="Front. Plant Sci.">
        <title>Red Clover (Trifolium pratense) and Zigzag Clover (T. medium) - A Picture of Genomic Similarities and Differences.</title>
        <authorList>
            <person name="Dluhosova J."/>
            <person name="Istvanek J."/>
            <person name="Nedelnik J."/>
            <person name="Repkova J."/>
        </authorList>
    </citation>
    <scope>NUCLEOTIDE SEQUENCE [LARGE SCALE GENOMIC DNA]</scope>
    <source>
        <strain evidence="2">cv. 10/8</strain>
        <tissue evidence="1">Leaf</tissue>
    </source>
</reference>
<name>A0A392TCL3_9FABA</name>